<proteinExistence type="predicted"/>
<dbReference type="STRING" id="3983.A0A2C9UZ19"/>
<feature type="compositionally biased region" description="Basic and acidic residues" evidence="2">
    <location>
        <begin position="203"/>
        <end position="224"/>
    </location>
</feature>
<accession>A0A2C9UZ19</accession>
<feature type="transmembrane region" description="Helical" evidence="3">
    <location>
        <begin position="81"/>
        <end position="100"/>
    </location>
</feature>
<keyword evidence="1" id="KW-0175">Coiled coil</keyword>
<keyword evidence="5" id="KW-1185">Reference proteome</keyword>
<feature type="compositionally biased region" description="Polar residues" evidence="2">
    <location>
        <begin position="193"/>
        <end position="202"/>
    </location>
</feature>
<dbReference type="PANTHER" id="PTHR36339:SF2">
    <property type="entry name" value="F23A5.5"/>
    <property type="match status" value="1"/>
</dbReference>
<dbReference type="Proteomes" id="UP000091857">
    <property type="component" value="Chromosome 11"/>
</dbReference>
<feature type="coiled-coil region" evidence="1">
    <location>
        <begin position="102"/>
        <end position="165"/>
    </location>
</feature>
<organism evidence="4 5">
    <name type="scientific">Manihot esculenta</name>
    <name type="common">Cassava</name>
    <name type="synonym">Jatropha manihot</name>
    <dbReference type="NCBI Taxonomy" id="3983"/>
    <lineage>
        <taxon>Eukaryota</taxon>
        <taxon>Viridiplantae</taxon>
        <taxon>Streptophyta</taxon>
        <taxon>Embryophyta</taxon>
        <taxon>Tracheophyta</taxon>
        <taxon>Spermatophyta</taxon>
        <taxon>Magnoliopsida</taxon>
        <taxon>eudicotyledons</taxon>
        <taxon>Gunneridae</taxon>
        <taxon>Pentapetalae</taxon>
        <taxon>rosids</taxon>
        <taxon>fabids</taxon>
        <taxon>Malpighiales</taxon>
        <taxon>Euphorbiaceae</taxon>
        <taxon>Crotonoideae</taxon>
        <taxon>Manihoteae</taxon>
        <taxon>Manihot</taxon>
    </lineage>
</organism>
<dbReference type="OrthoDB" id="2021107at2759"/>
<keyword evidence="3" id="KW-0812">Transmembrane</keyword>
<evidence type="ECO:0000256" key="1">
    <source>
        <dbReference type="SAM" id="Coils"/>
    </source>
</evidence>
<reference evidence="5" key="1">
    <citation type="journal article" date="2016" name="Nat. Biotechnol.">
        <title>Sequencing wild and cultivated cassava and related species reveals extensive interspecific hybridization and genetic diversity.</title>
        <authorList>
            <person name="Bredeson J.V."/>
            <person name="Lyons J.B."/>
            <person name="Prochnik S.E."/>
            <person name="Wu G.A."/>
            <person name="Ha C.M."/>
            <person name="Edsinger-Gonzales E."/>
            <person name="Grimwood J."/>
            <person name="Schmutz J."/>
            <person name="Rabbi I.Y."/>
            <person name="Egesi C."/>
            <person name="Nauluvula P."/>
            <person name="Lebot V."/>
            <person name="Ndunguru J."/>
            <person name="Mkamilo G."/>
            <person name="Bart R.S."/>
            <person name="Setter T.L."/>
            <person name="Gleadow R.M."/>
            <person name="Kulakow P."/>
            <person name="Ferguson M.E."/>
            <person name="Rounsley S."/>
            <person name="Rokhsar D.S."/>
        </authorList>
    </citation>
    <scope>NUCLEOTIDE SEQUENCE [LARGE SCALE GENOMIC DNA]</scope>
    <source>
        <strain evidence="5">cv. AM560-2</strain>
    </source>
</reference>
<evidence type="ECO:0000256" key="2">
    <source>
        <dbReference type="SAM" id="MobiDB-lite"/>
    </source>
</evidence>
<protein>
    <submittedName>
        <fullName evidence="4">Uncharacterized protein</fullName>
    </submittedName>
</protein>
<dbReference type="PANTHER" id="PTHR36339">
    <property type="entry name" value="F23A5.5"/>
    <property type="match status" value="1"/>
</dbReference>
<name>A0A2C9UZ19_MANES</name>
<keyword evidence="3" id="KW-0472">Membrane</keyword>
<keyword evidence="3" id="KW-1133">Transmembrane helix</keyword>
<gene>
    <name evidence="4" type="ORF">MANES_11G064500v8</name>
</gene>
<sequence length="254" mass="28848">MFRARPSFARFNLFPVRHFCTKPTNNINNSNSSSSSSRDMIESNVGKYEEVYRQLDKLDFMTSAKILFTEPPKKKKFGLDFHLVQLFFACLPSLAVYLVAQYARHEMRKMDEELELKKKKEEEEKAKEMELKAIKEKEARSDPELLEVKVRLDKLEEAIKEIVVDSKKQSTDYATKNQEDIGNVKHIAPTESAEAQSTSEPSKSLDKDLLGKQKSREPVQDKGKVTGLAPTPGASLQDQNGKTQTVGTSKETKK</sequence>
<evidence type="ECO:0000256" key="3">
    <source>
        <dbReference type="SAM" id="Phobius"/>
    </source>
</evidence>
<feature type="compositionally biased region" description="Polar residues" evidence="2">
    <location>
        <begin position="234"/>
        <end position="254"/>
    </location>
</feature>
<dbReference type="EMBL" id="CM004397">
    <property type="protein sequence ID" value="OAY36974.1"/>
    <property type="molecule type" value="Genomic_DNA"/>
</dbReference>
<comment type="caution">
    <text evidence="4">The sequence shown here is derived from an EMBL/GenBank/DDBJ whole genome shotgun (WGS) entry which is preliminary data.</text>
</comment>
<dbReference type="Gramene" id="Manes.11G064500.1.v8.1">
    <property type="protein sequence ID" value="Manes.11G064500.1.v8.1.CDS"/>
    <property type="gene ID" value="Manes.11G064500.v8.1"/>
</dbReference>
<dbReference type="AlphaFoldDB" id="A0A2C9UZ19"/>
<feature type="region of interest" description="Disordered" evidence="2">
    <location>
        <begin position="169"/>
        <end position="254"/>
    </location>
</feature>
<evidence type="ECO:0000313" key="5">
    <source>
        <dbReference type="Proteomes" id="UP000091857"/>
    </source>
</evidence>
<evidence type="ECO:0000313" key="4">
    <source>
        <dbReference type="EMBL" id="OAY36974.1"/>
    </source>
</evidence>